<dbReference type="Gene3D" id="1.25.40.10">
    <property type="entry name" value="Tetratricopeptide repeat domain"/>
    <property type="match status" value="1"/>
</dbReference>
<evidence type="ECO:0000313" key="1">
    <source>
        <dbReference type="EMBL" id="RCG19039.1"/>
    </source>
</evidence>
<sequence length="336" mass="36550">MNDAPQADARPLPVQAQDLIRDAARADLVVMPHRQHLGPAYAALHTQRPAFDRATAALDWLEQHLPTIQHMINLTHQQGMHHLPWQLCETLGALLLYRPAYGVWVSTHELALESAHLSTSARALAQMMRALAAAYQGVARFTDAAALYEQAACLEHDAGYLRGEALALEGLGAALVELGRVNEALEVFKRAHAMFAYLGHPQGEALITRRIGAALGDAGRYQQATTMLLEAFQSFAQDNDLFNQAGVLLEWAKVSAVQGKSQRAKIQLETAAKYAYLVGARAMEATASAWLGKIAIALDEGAEAQRHLSHACQLLTKMGSPQADEVQMLLEELSPA</sequence>
<reference evidence="1 2" key="1">
    <citation type="submission" date="2018-06" db="EMBL/GenBank/DDBJ databases">
        <title>Sphaerisporangium craniellae sp. nov., isolated from a marine sponge in the South China Sea.</title>
        <authorList>
            <person name="Li L."/>
        </authorList>
    </citation>
    <scope>NUCLEOTIDE SEQUENCE [LARGE SCALE GENOMIC DNA]</scope>
    <source>
        <strain evidence="1 2">CCTCC AA 208026</strain>
    </source>
</reference>
<dbReference type="SUPFAM" id="SSF48452">
    <property type="entry name" value="TPR-like"/>
    <property type="match status" value="1"/>
</dbReference>
<accession>A0A367EMQ2</accession>
<evidence type="ECO:0000313" key="2">
    <source>
        <dbReference type="Proteomes" id="UP000253094"/>
    </source>
</evidence>
<dbReference type="Proteomes" id="UP000253094">
    <property type="component" value="Unassembled WGS sequence"/>
</dbReference>
<comment type="caution">
    <text evidence="1">The sequence shown here is derived from an EMBL/GenBank/DDBJ whole genome shotgun (WGS) entry which is preliminary data.</text>
</comment>
<keyword evidence="2" id="KW-1185">Reference proteome</keyword>
<dbReference type="EMBL" id="QOIL01000035">
    <property type="protein sequence ID" value="RCG19039.1"/>
    <property type="molecule type" value="Genomic_DNA"/>
</dbReference>
<dbReference type="AlphaFoldDB" id="A0A367EMQ2"/>
<protein>
    <submittedName>
        <fullName evidence="1">Uncharacterized protein</fullName>
    </submittedName>
</protein>
<dbReference type="OrthoDB" id="5521887at2"/>
<proteinExistence type="predicted"/>
<dbReference type="InterPro" id="IPR011990">
    <property type="entry name" value="TPR-like_helical_dom_sf"/>
</dbReference>
<name>A0A367EMQ2_9ACTN</name>
<dbReference type="RefSeq" id="WP_114033840.1">
    <property type="nucleotide sequence ID" value="NZ_QOIL01000035.1"/>
</dbReference>
<gene>
    <name evidence="1" type="ORF">DQ384_38570</name>
</gene>
<organism evidence="1 2">
    <name type="scientific">Sphaerisporangium album</name>
    <dbReference type="NCBI Taxonomy" id="509200"/>
    <lineage>
        <taxon>Bacteria</taxon>
        <taxon>Bacillati</taxon>
        <taxon>Actinomycetota</taxon>
        <taxon>Actinomycetes</taxon>
        <taxon>Streptosporangiales</taxon>
        <taxon>Streptosporangiaceae</taxon>
        <taxon>Sphaerisporangium</taxon>
    </lineage>
</organism>